<dbReference type="GO" id="GO:0006355">
    <property type="term" value="P:regulation of DNA-templated transcription"/>
    <property type="evidence" value="ECO:0007669"/>
    <property type="project" value="InterPro"/>
</dbReference>
<dbReference type="CDD" id="cd06170">
    <property type="entry name" value="LuxR_C_like"/>
    <property type="match status" value="1"/>
</dbReference>
<evidence type="ECO:0000259" key="4">
    <source>
        <dbReference type="PROSITE" id="PS50043"/>
    </source>
</evidence>
<dbReference type="Pfam" id="PF00196">
    <property type="entry name" value="GerE"/>
    <property type="match status" value="1"/>
</dbReference>
<keyword evidence="3" id="KW-0804">Transcription</keyword>
<gene>
    <name evidence="5" type="ORF">SAMN04487859_11434</name>
</gene>
<dbReference type="InterPro" id="IPR036388">
    <property type="entry name" value="WH-like_DNA-bd_sf"/>
</dbReference>
<dbReference type="Proteomes" id="UP000198599">
    <property type="component" value="Unassembled WGS sequence"/>
</dbReference>
<dbReference type="OrthoDB" id="343383at2"/>
<proteinExistence type="predicted"/>
<feature type="domain" description="HTH luxR-type" evidence="4">
    <location>
        <begin position="189"/>
        <end position="257"/>
    </location>
</feature>
<dbReference type="EMBL" id="FOVP01000014">
    <property type="protein sequence ID" value="SFO04867.1"/>
    <property type="molecule type" value="Genomic_DNA"/>
</dbReference>
<dbReference type="PANTHER" id="PTHR44688:SF16">
    <property type="entry name" value="DNA-BINDING TRANSCRIPTIONAL ACTIVATOR DEVR_DOSR"/>
    <property type="match status" value="1"/>
</dbReference>
<keyword evidence="1" id="KW-0805">Transcription regulation</keyword>
<keyword evidence="2 5" id="KW-0238">DNA-binding</keyword>
<dbReference type="InterPro" id="IPR000792">
    <property type="entry name" value="Tscrpt_reg_LuxR_C"/>
</dbReference>
<dbReference type="InterPro" id="IPR016032">
    <property type="entry name" value="Sig_transdc_resp-reg_C-effctor"/>
</dbReference>
<evidence type="ECO:0000256" key="3">
    <source>
        <dbReference type="ARBA" id="ARBA00023163"/>
    </source>
</evidence>
<dbReference type="PROSITE" id="PS00622">
    <property type="entry name" value="HTH_LUXR_1"/>
    <property type="match status" value="1"/>
</dbReference>
<evidence type="ECO:0000256" key="2">
    <source>
        <dbReference type="ARBA" id="ARBA00023125"/>
    </source>
</evidence>
<dbReference type="PANTHER" id="PTHR44688">
    <property type="entry name" value="DNA-BINDING TRANSCRIPTIONAL ACTIVATOR DEVR_DOSR"/>
    <property type="match status" value="1"/>
</dbReference>
<evidence type="ECO:0000256" key="1">
    <source>
        <dbReference type="ARBA" id="ARBA00023015"/>
    </source>
</evidence>
<keyword evidence="6" id="KW-1185">Reference proteome</keyword>
<organism evidence="5 6">
    <name type="scientific">Roseovarius lutimaris</name>
    <dbReference type="NCBI Taxonomy" id="1005928"/>
    <lineage>
        <taxon>Bacteria</taxon>
        <taxon>Pseudomonadati</taxon>
        <taxon>Pseudomonadota</taxon>
        <taxon>Alphaproteobacteria</taxon>
        <taxon>Rhodobacterales</taxon>
        <taxon>Roseobacteraceae</taxon>
        <taxon>Roseovarius</taxon>
    </lineage>
</organism>
<evidence type="ECO:0000313" key="5">
    <source>
        <dbReference type="EMBL" id="SFO04867.1"/>
    </source>
</evidence>
<protein>
    <submittedName>
        <fullName evidence="5">DNA-binding transcriptional regulator, CsgD family</fullName>
    </submittedName>
</protein>
<dbReference type="STRING" id="1005928.SAMN04487859_11434"/>
<dbReference type="SMART" id="SM00421">
    <property type="entry name" value="HTH_LUXR"/>
    <property type="match status" value="1"/>
</dbReference>
<sequence>MKQDWSEDVAGLIETLETPEFPKSLSKTLKNIVDFDYTVIFGYLNASRPLALFNDFPDDRRRLHVDEYLEGPYLLDPFFLASTGRVEPGLWRLSEIAPDRFYQGEYFRNYYAQTGLAEEVGYLIDVQENLSIVVSLMRRIKRFSKAEIKTLNGIRPIVDAACRRNWTDAEKGIESRAPILEAKVEHAFRSIGEGVLTPREREVVERTLRGHSADAIGKLLGISSGTVRIHRRNIYSKLRINTQGELFSAFIAAITDGQPVPTET</sequence>
<name>A0A1I5E0C8_9RHOB</name>
<dbReference type="AlphaFoldDB" id="A0A1I5E0C8"/>
<dbReference type="PROSITE" id="PS50043">
    <property type="entry name" value="HTH_LUXR_2"/>
    <property type="match status" value="1"/>
</dbReference>
<reference evidence="6" key="1">
    <citation type="submission" date="2016-10" db="EMBL/GenBank/DDBJ databases">
        <authorList>
            <person name="Varghese N."/>
            <person name="Submissions S."/>
        </authorList>
    </citation>
    <scope>NUCLEOTIDE SEQUENCE [LARGE SCALE GENOMIC DNA]</scope>
    <source>
        <strain evidence="6">DSM 28463</strain>
    </source>
</reference>
<dbReference type="GO" id="GO:0003677">
    <property type="term" value="F:DNA binding"/>
    <property type="evidence" value="ECO:0007669"/>
    <property type="project" value="UniProtKB-KW"/>
</dbReference>
<dbReference type="Gene3D" id="1.10.10.10">
    <property type="entry name" value="Winged helix-like DNA-binding domain superfamily/Winged helix DNA-binding domain"/>
    <property type="match status" value="1"/>
</dbReference>
<dbReference type="PRINTS" id="PR00038">
    <property type="entry name" value="HTHLUXR"/>
</dbReference>
<dbReference type="SUPFAM" id="SSF46894">
    <property type="entry name" value="C-terminal effector domain of the bipartite response regulators"/>
    <property type="match status" value="1"/>
</dbReference>
<accession>A0A1I5E0C8</accession>
<evidence type="ECO:0000313" key="6">
    <source>
        <dbReference type="Proteomes" id="UP000198599"/>
    </source>
</evidence>
<dbReference type="RefSeq" id="WP_092839537.1">
    <property type="nucleotide sequence ID" value="NZ_FOVP01000014.1"/>
</dbReference>